<proteinExistence type="predicted"/>
<dbReference type="Gene3D" id="3.40.630.30">
    <property type="match status" value="1"/>
</dbReference>
<dbReference type="InterPro" id="IPR016181">
    <property type="entry name" value="Acyl_CoA_acyltransferase"/>
</dbReference>
<keyword evidence="3" id="KW-1185">Reference proteome</keyword>
<dbReference type="Pfam" id="PF13302">
    <property type="entry name" value="Acetyltransf_3"/>
    <property type="match status" value="1"/>
</dbReference>
<dbReference type="Proteomes" id="UP001271890">
    <property type="component" value="Unassembled WGS sequence"/>
</dbReference>
<dbReference type="InterPro" id="IPR000182">
    <property type="entry name" value="GNAT_dom"/>
</dbReference>
<dbReference type="InterPro" id="IPR051908">
    <property type="entry name" value="Ribosomal_N-acetyltransferase"/>
</dbReference>
<name>A0ABU4S5Y5_9GAMM</name>
<evidence type="ECO:0000313" key="3">
    <source>
        <dbReference type="Proteomes" id="UP001271890"/>
    </source>
</evidence>
<dbReference type="PANTHER" id="PTHR43441">
    <property type="entry name" value="RIBOSOMAL-PROTEIN-SERINE ACETYLTRANSFERASE"/>
    <property type="match status" value="1"/>
</dbReference>
<accession>A0ABU4S5Y5</accession>
<dbReference type="SUPFAM" id="SSF55729">
    <property type="entry name" value="Acyl-CoA N-acyltransferases (Nat)"/>
    <property type="match status" value="1"/>
</dbReference>
<dbReference type="PROSITE" id="PS51186">
    <property type="entry name" value="GNAT"/>
    <property type="match status" value="1"/>
</dbReference>
<evidence type="ECO:0000313" key="2">
    <source>
        <dbReference type="EMBL" id="MDX7985868.1"/>
    </source>
</evidence>
<sequence>MTNYNEYGQPIGLEVPHWVPREYPSLNLIVGQYCRLERISKSKHADSLYISYQMAQDDRNWTYIPVGPFSERSEFDKYIEDMESSQNSLYYAIIDPLTGNALGTLALMRIDPQNGTIEVGHVVYSPKLKKTRIATEAQFLLMNYALEQLGYRRYEWKCDALNEPSRKAATRLGFTFEGIFRNAIVYKGRSRDTAWYSITHEDWPVLKRAFEEWLSPSNFDDNGNQLLILSFQCVSKA</sequence>
<feature type="domain" description="N-acetyltransferase" evidence="1">
    <location>
        <begin position="37"/>
        <end position="192"/>
    </location>
</feature>
<dbReference type="EMBL" id="VCDN01000003">
    <property type="protein sequence ID" value="MDX7985868.1"/>
    <property type="molecule type" value="Genomic_DNA"/>
</dbReference>
<organism evidence="2 3">
    <name type="scientific">Xenorhabdus santafensis</name>
    <dbReference type="NCBI Taxonomy" id="2582833"/>
    <lineage>
        <taxon>Bacteria</taxon>
        <taxon>Pseudomonadati</taxon>
        <taxon>Pseudomonadota</taxon>
        <taxon>Gammaproteobacteria</taxon>
        <taxon>Enterobacterales</taxon>
        <taxon>Morganellaceae</taxon>
        <taxon>Xenorhabdus</taxon>
    </lineage>
</organism>
<dbReference type="PANTHER" id="PTHR43441:SF2">
    <property type="entry name" value="FAMILY ACETYLTRANSFERASE, PUTATIVE (AFU_ORTHOLOGUE AFUA_7G00850)-RELATED"/>
    <property type="match status" value="1"/>
</dbReference>
<dbReference type="RefSeq" id="WP_319928319.1">
    <property type="nucleotide sequence ID" value="NZ_VCDN01000003.1"/>
</dbReference>
<evidence type="ECO:0000259" key="1">
    <source>
        <dbReference type="PROSITE" id="PS51186"/>
    </source>
</evidence>
<gene>
    <name evidence="2" type="ORF">FE392_00740</name>
</gene>
<protein>
    <submittedName>
        <fullName evidence="2">GNAT family N-acetyltransferase</fullName>
    </submittedName>
</protein>
<comment type="caution">
    <text evidence="2">The sequence shown here is derived from an EMBL/GenBank/DDBJ whole genome shotgun (WGS) entry which is preliminary data.</text>
</comment>
<reference evidence="3" key="1">
    <citation type="journal article" date="2024" name="Toxins">
        <title>Genome Sequence Analysis of Native Xenorhabdus Strains Isolated from Entomopathogenic Nematodes in Argentina.</title>
        <authorList>
            <person name="Palma L."/>
            <person name="Frizzo L."/>
            <person name="Kaiser S."/>
            <person name="Berry C."/>
            <person name="Caballero P."/>
            <person name="Bode H.B."/>
            <person name="Del Valle E.E."/>
        </authorList>
    </citation>
    <scope>NUCLEOTIDE SEQUENCE [LARGE SCALE GENOMIC DNA]</scope>
    <source>
        <strain evidence="3">12</strain>
    </source>
</reference>